<keyword evidence="3" id="KW-0238">DNA-binding</keyword>
<dbReference type="InterPro" id="IPR007219">
    <property type="entry name" value="XnlR_reg_dom"/>
</dbReference>
<proteinExistence type="predicted"/>
<dbReference type="SMART" id="SM00906">
    <property type="entry name" value="Fungal_trans"/>
    <property type="match status" value="1"/>
</dbReference>
<dbReference type="Proteomes" id="UP000054007">
    <property type="component" value="Unassembled WGS sequence"/>
</dbReference>
<dbReference type="Pfam" id="PF00172">
    <property type="entry name" value="Zn_clus"/>
    <property type="match status" value="1"/>
</dbReference>
<keyword evidence="9" id="KW-1185">Reference proteome</keyword>
<dbReference type="GO" id="GO:0006351">
    <property type="term" value="P:DNA-templated transcription"/>
    <property type="evidence" value="ECO:0007669"/>
    <property type="project" value="InterPro"/>
</dbReference>
<feature type="region of interest" description="Disordered" evidence="6">
    <location>
        <begin position="608"/>
        <end position="653"/>
    </location>
</feature>
<evidence type="ECO:0000259" key="7">
    <source>
        <dbReference type="PROSITE" id="PS50048"/>
    </source>
</evidence>
<feature type="compositionally biased region" description="Low complexity" evidence="6">
    <location>
        <begin position="628"/>
        <end position="646"/>
    </location>
</feature>
<accession>A0A0D7BRT3</accession>
<dbReference type="Pfam" id="PF04082">
    <property type="entry name" value="Fungal_trans"/>
    <property type="match status" value="1"/>
</dbReference>
<sequence>MSASPPSESTREADAIDARFKAARACDQCRRKRRKCEPLPKQNLCKQCQSGGATCTWNLPITETRHKSRRAPEAADDSAPITQGAAKRLSTHPLLRAVGSHGSPFSTVLAPQPTFGYAVSETKLRGPTSIAHMIHSTSTFPIELMQAHNRRYRTYIDMQQHRGDAIMRIASLSLEDADDLNPLSPTAKEISSVAQQPEPVTLNPDLVERLIKFFFATHADLFPIVEKDVFITSTPLPPLLIYAMVGVSAMTIEADVPPGTLEAIQNNLALLRRSEDLFSRSTMYEIQGHLIFALSLELERGGSASCVWNHLGAAVRQAQELGLHRESVVTGHRDYGREEYRRKVWGGLVVADRWVSAMYGLPMMIDLADCDRVYPRDEGFAKLIEISILFGKVMKLIYTPTGITRVTDPEAEALYEEIQTWIANLPPELSCMDQTFAECSVRAGLLNLCYVAVQYCFVRPFMRVAYTADSLSFAITIGDWQALVVRAEFALRWCALNRVHLQGWSYSLYCMTMACIIVYHSYVRTFRPPLLEALNIANDTIKSIEHHECHTRIKIGEIVSLIWSAAVNARHDGELKTDMKSINPTRGVRLRKQKPNMRWDAERNSFVYTSTDPGLDPTEPGVPEHLVGGSVSGSTPESSSSSSGASPHPNLNPSINDMFSAHYLYEPIPEFYGFGNQGMTPQVWPDQYRPPFRFGASTEEEVEQPPQWEHGQVPLRPSLMHPQSQAVQPAHHLQPLIPHPNTSVHQRTSSTHHQQLPVHPQQSPQHQQQPVQLPSQHSVPAPHPDAFAQGSGQGLNHSNQARYLPQG</sequence>
<dbReference type="GO" id="GO:0003677">
    <property type="term" value="F:DNA binding"/>
    <property type="evidence" value="ECO:0007669"/>
    <property type="project" value="UniProtKB-KW"/>
</dbReference>
<dbReference type="SUPFAM" id="SSF57701">
    <property type="entry name" value="Zn2/Cys6 DNA-binding domain"/>
    <property type="match status" value="1"/>
</dbReference>
<evidence type="ECO:0000256" key="2">
    <source>
        <dbReference type="ARBA" id="ARBA00023015"/>
    </source>
</evidence>
<evidence type="ECO:0000313" key="8">
    <source>
        <dbReference type="EMBL" id="KIY72316.1"/>
    </source>
</evidence>
<dbReference type="InterPro" id="IPR036864">
    <property type="entry name" value="Zn2-C6_fun-type_DNA-bd_sf"/>
</dbReference>
<evidence type="ECO:0000313" key="9">
    <source>
        <dbReference type="Proteomes" id="UP000054007"/>
    </source>
</evidence>
<dbReference type="PANTHER" id="PTHR31668:SF26">
    <property type="entry name" value="GLUCOSE TRANSPORT TRANSCRIPTION REGULATOR RGT1-RELATED"/>
    <property type="match status" value="1"/>
</dbReference>
<dbReference type="PROSITE" id="PS00463">
    <property type="entry name" value="ZN2_CY6_FUNGAL_1"/>
    <property type="match status" value="1"/>
</dbReference>
<keyword evidence="4" id="KW-0804">Transcription</keyword>
<dbReference type="CDD" id="cd00067">
    <property type="entry name" value="GAL4"/>
    <property type="match status" value="1"/>
</dbReference>
<dbReference type="EMBL" id="KN880445">
    <property type="protein sequence ID" value="KIY72316.1"/>
    <property type="molecule type" value="Genomic_DNA"/>
</dbReference>
<gene>
    <name evidence="8" type="ORF">CYLTODRAFT_450049</name>
</gene>
<keyword evidence="5" id="KW-0539">Nucleus</keyword>
<dbReference type="PANTHER" id="PTHR31668">
    <property type="entry name" value="GLUCOSE TRANSPORT TRANSCRIPTION REGULATOR RGT1-RELATED-RELATED"/>
    <property type="match status" value="1"/>
</dbReference>
<dbReference type="AlphaFoldDB" id="A0A0D7BRT3"/>
<dbReference type="CDD" id="cd12148">
    <property type="entry name" value="fungal_TF_MHR"/>
    <property type="match status" value="1"/>
</dbReference>
<feature type="compositionally biased region" description="Polar residues" evidence="6">
    <location>
        <begin position="740"/>
        <end position="751"/>
    </location>
</feature>
<feature type="compositionally biased region" description="Low complexity" evidence="6">
    <location>
        <begin position="752"/>
        <end position="780"/>
    </location>
</feature>
<feature type="region of interest" description="Disordered" evidence="6">
    <location>
        <begin position="697"/>
        <end position="716"/>
    </location>
</feature>
<dbReference type="STRING" id="1314674.A0A0D7BRT3"/>
<protein>
    <recommendedName>
        <fullName evidence="7">Zn(2)-C6 fungal-type domain-containing protein</fullName>
    </recommendedName>
</protein>
<keyword evidence="1" id="KW-0479">Metal-binding</keyword>
<reference evidence="8 9" key="1">
    <citation type="journal article" date="2015" name="Fungal Genet. Biol.">
        <title>Evolution of novel wood decay mechanisms in Agaricales revealed by the genome sequences of Fistulina hepatica and Cylindrobasidium torrendii.</title>
        <authorList>
            <person name="Floudas D."/>
            <person name="Held B.W."/>
            <person name="Riley R."/>
            <person name="Nagy L.G."/>
            <person name="Koehler G."/>
            <person name="Ransdell A.S."/>
            <person name="Younus H."/>
            <person name="Chow J."/>
            <person name="Chiniquy J."/>
            <person name="Lipzen A."/>
            <person name="Tritt A."/>
            <person name="Sun H."/>
            <person name="Haridas S."/>
            <person name="LaButti K."/>
            <person name="Ohm R.A."/>
            <person name="Kues U."/>
            <person name="Blanchette R.A."/>
            <person name="Grigoriev I.V."/>
            <person name="Minto R.E."/>
            <person name="Hibbett D.S."/>
        </authorList>
    </citation>
    <scope>NUCLEOTIDE SEQUENCE [LARGE SCALE GENOMIC DNA]</scope>
    <source>
        <strain evidence="8 9">FP15055 ss-10</strain>
    </source>
</reference>
<feature type="region of interest" description="Disordered" evidence="6">
    <location>
        <begin position="734"/>
        <end position="807"/>
    </location>
</feature>
<dbReference type="InterPro" id="IPR050797">
    <property type="entry name" value="Carb_Metab_Trans_Reg"/>
</dbReference>
<name>A0A0D7BRT3_9AGAR</name>
<organism evidence="8 9">
    <name type="scientific">Cylindrobasidium torrendii FP15055 ss-10</name>
    <dbReference type="NCBI Taxonomy" id="1314674"/>
    <lineage>
        <taxon>Eukaryota</taxon>
        <taxon>Fungi</taxon>
        <taxon>Dikarya</taxon>
        <taxon>Basidiomycota</taxon>
        <taxon>Agaricomycotina</taxon>
        <taxon>Agaricomycetes</taxon>
        <taxon>Agaricomycetidae</taxon>
        <taxon>Agaricales</taxon>
        <taxon>Marasmiineae</taxon>
        <taxon>Physalacriaceae</taxon>
        <taxon>Cylindrobasidium</taxon>
    </lineage>
</organism>
<dbReference type="OrthoDB" id="4161332at2759"/>
<evidence type="ECO:0000256" key="3">
    <source>
        <dbReference type="ARBA" id="ARBA00023125"/>
    </source>
</evidence>
<keyword evidence="2" id="KW-0805">Transcription regulation</keyword>
<dbReference type="Gene3D" id="4.10.240.10">
    <property type="entry name" value="Zn(2)-C6 fungal-type DNA-binding domain"/>
    <property type="match status" value="1"/>
</dbReference>
<evidence type="ECO:0000256" key="5">
    <source>
        <dbReference type="ARBA" id="ARBA00023242"/>
    </source>
</evidence>
<dbReference type="InterPro" id="IPR001138">
    <property type="entry name" value="Zn2Cys6_DnaBD"/>
</dbReference>
<dbReference type="GO" id="GO:0008270">
    <property type="term" value="F:zinc ion binding"/>
    <property type="evidence" value="ECO:0007669"/>
    <property type="project" value="InterPro"/>
</dbReference>
<dbReference type="PROSITE" id="PS50048">
    <property type="entry name" value="ZN2_CY6_FUNGAL_2"/>
    <property type="match status" value="1"/>
</dbReference>
<dbReference type="GO" id="GO:0000981">
    <property type="term" value="F:DNA-binding transcription factor activity, RNA polymerase II-specific"/>
    <property type="evidence" value="ECO:0007669"/>
    <property type="project" value="InterPro"/>
</dbReference>
<evidence type="ECO:0000256" key="6">
    <source>
        <dbReference type="SAM" id="MobiDB-lite"/>
    </source>
</evidence>
<evidence type="ECO:0000256" key="1">
    <source>
        <dbReference type="ARBA" id="ARBA00022723"/>
    </source>
</evidence>
<feature type="domain" description="Zn(2)-C6 fungal-type" evidence="7">
    <location>
        <begin position="25"/>
        <end position="57"/>
    </location>
</feature>
<evidence type="ECO:0000256" key="4">
    <source>
        <dbReference type="ARBA" id="ARBA00023163"/>
    </source>
</evidence>